<comment type="similarity">
    <text evidence="1">Belongs to the type-I restriction system S methylase family.</text>
</comment>
<keyword evidence="2" id="KW-0680">Restriction system</keyword>
<gene>
    <name evidence="5" type="ORF">H7E68_01470</name>
</gene>
<dbReference type="PANTHER" id="PTHR30408:SF12">
    <property type="entry name" value="TYPE I RESTRICTION ENZYME MJAVIII SPECIFICITY SUBUNIT"/>
    <property type="match status" value="1"/>
</dbReference>
<dbReference type="GO" id="GO:0004519">
    <property type="term" value="F:endonuclease activity"/>
    <property type="evidence" value="ECO:0007669"/>
    <property type="project" value="UniProtKB-KW"/>
</dbReference>
<evidence type="ECO:0000259" key="4">
    <source>
        <dbReference type="Pfam" id="PF01420"/>
    </source>
</evidence>
<dbReference type="InterPro" id="IPR044946">
    <property type="entry name" value="Restrct_endonuc_typeI_TRD_sf"/>
</dbReference>
<comment type="caution">
    <text evidence="5">The sequence shown here is derived from an EMBL/GenBank/DDBJ whole genome shotgun (WGS) entry which is preliminary data.</text>
</comment>
<evidence type="ECO:0000256" key="2">
    <source>
        <dbReference type="ARBA" id="ARBA00022747"/>
    </source>
</evidence>
<keyword evidence="3" id="KW-0238">DNA-binding</keyword>
<keyword evidence="5" id="KW-0378">Hydrolase</keyword>
<evidence type="ECO:0000313" key="6">
    <source>
        <dbReference type="Proteomes" id="UP000585258"/>
    </source>
</evidence>
<dbReference type="InterPro" id="IPR000055">
    <property type="entry name" value="Restrct_endonuc_typeI_TRD"/>
</dbReference>
<dbReference type="SUPFAM" id="SSF116734">
    <property type="entry name" value="DNA methylase specificity domain"/>
    <property type="match status" value="1"/>
</dbReference>
<evidence type="ECO:0000313" key="5">
    <source>
        <dbReference type="EMBL" id="MBB6713401.1"/>
    </source>
</evidence>
<dbReference type="GO" id="GO:0009307">
    <property type="term" value="P:DNA restriction-modification system"/>
    <property type="evidence" value="ECO:0007669"/>
    <property type="project" value="UniProtKB-KW"/>
</dbReference>
<keyword evidence="5" id="KW-0540">Nuclease</keyword>
<organism evidence="5 6">
    <name type="scientific">Clostridium gasigenes</name>
    <dbReference type="NCBI Taxonomy" id="94869"/>
    <lineage>
        <taxon>Bacteria</taxon>
        <taxon>Bacillati</taxon>
        <taxon>Bacillota</taxon>
        <taxon>Clostridia</taxon>
        <taxon>Eubacteriales</taxon>
        <taxon>Clostridiaceae</taxon>
        <taxon>Clostridium</taxon>
    </lineage>
</organism>
<name>A0A7X0VRB9_9CLOT</name>
<dbReference type="InterPro" id="IPR052021">
    <property type="entry name" value="Type-I_RS_S_subunit"/>
</dbReference>
<dbReference type="EMBL" id="JACKWY010000001">
    <property type="protein sequence ID" value="MBB6713401.1"/>
    <property type="molecule type" value="Genomic_DNA"/>
</dbReference>
<dbReference type="Pfam" id="PF01420">
    <property type="entry name" value="Methylase_S"/>
    <property type="match status" value="1"/>
</dbReference>
<accession>A0A7X0VRB9</accession>
<evidence type="ECO:0000256" key="3">
    <source>
        <dbReference type="ARBA" id="ARBA00023125"/>
    </source>
</evidence>
<protein>
    <submittedName>
        <fullName evidence="5">Restriction endonuclease subunit S</fullName>
    </submittedName>
</protein>
<dbReference type="PANTHER" id="PTHR30408">
    <property type="entry name" value="TYPE-1 RESTRICTION ENZYME ECOKI SPECIFICITY PROTEIN"/>
    <property type="match status" value="1"/>
</dbReference>
<dbReference type="AlphaFoldDB" id="A0A7X0VRB9"/>
<proteinExistence type="inferred from homology"/>
<feature type="domain" description="Type I restriction modification DNA specificity" evidence="4">
    <location>
        <begin position="1"/>
        <end position="161"/>
    </location>
</feature>
<evidence type="ECO:0000256" key="1">
    <source>
        <dbReference type="ARBA" id="ARBA00010923"/>
    </source>
</evidence>
<keyword evidence="5" id="KW-0255">Endonuclease</keyword>
<dbReference type="GO" id="GO:0003677">
    <property type="term" value="F:DNA binding"/>
    <property type="evidence" value="ECO:0007669"/>
    <property type="project" value="UniProtKB-KW"/>
</dbReference>
<dbReference type="Gene3D" id="3.90.220.20">
    <property type="entry name" value="DNA methylase specificity domains"/>
    <property type="match status" value="1"/>
</dbReference>
<dbReference type="RefSeq" id="WP_185163223.1">
    <property type="nucleotide sequence ID" value="NZ_JACKWY010000001.1"/>
</dbReference>
<dbReference type="Proteomes" id="UP000585258">
    <property type="component" value="Unassembled WGS sequence"/>
</dbReference>
<sequence>MKISEVAKINTGLVLARKKSAINEGFIYKLLTLKSFNQYGYIEDEYLDKFVAEEKIKEQYLTKEGDVIVRLSFPNVAIHIDIEHENIVIPSLFVVIKATSNKVLAEFVQIYINSDKCKKHLLSETFGSAVSIVKASTFKELHIPIYKNEEQTKIIDLNKLMIKEKKLLNKLVEEKEKYHKNIINNILK</sequence>
<reference evidence="5 6" key="1">
    <citation type="submission" date="2020-08" db="EMBL/GenBank/DDBJ databases">
        <title>Clostridia isolated from Swiss meat.</title>
        <authorList>
            <person name="Wambui J."/>
            <person name="Stevens M.J.A."/>
            <person name="Stephan R."/>
        </authorList>
    </citation>
    <scope>NUCLEOTIDE SEQUENCE [LARGE SCALE GENOMIC DNA]</scope>
    <source>
        <strain evidence="5 6">CM001</strain>
    </source>
</reference>